<sequence>MNGYTLAFKISIHHQRHLPLVRQGSSALLIALLLQINCGNAQQIFHFIMRQIDLTASISSLECTVVENLCIFCKPPIQLILSANGENPDKTTEI</sequence>
<comment type="caution">
    <text evidence="1">The sequence shown here is derived from an EMBL/GenBank/DDBJ whole genome shotgun (WGS) entry which is preliminary data.</text>
</comment>
<evidence type="ECO:0008006" key="3">
    <source>
        <dbReference type="Google" id="ProtNLM"/>
    </source>
</evidence>
<protein>
    <recommendedName>
        <fullName evidence="3">Secreted protein</fullName>
    </recommendedName>
</protein>
<name>A0ABR6XUT2_9BURK</name>
<dbReference type="RefSeq" id="WP_186892174.1">
    <property type="nucleotide sequence ID" value="NZ_JACOFU010000008.1"/>
</dbReference>
<keyword evidence="2" id="KW-1185">Reference proteome</keyword>
<reference evidence="1 2" key="1">
    <citation type="submission" date="2020-08" db="EMBL/GenBank/DDBJ databases">
        <title>Novel species isolated from subtropical streams in China.</title>
        <authorList>
            <person name="Lu H."/>
        </authorList>
    </citation>
    <scope>NUCLEOTIDE SEQUENCE [LARGE SCALE GENOMIC DNA]</scope>
    <source>
        <strain evidence="1 2">KCTC 52442</strain>
    </source>
</reference>
<proteinExistence type="predicted"/>
<accession>A0ABR6XUT2</accession>
<organism evidence="1 2">
    <name type="scientific">Undibacterium amnicola</name>
    <dbReference type="NCBI Taxonomy" id="1834038"/>
    <lineage>
        <taxon>Bacteria</taxon>
        <taxon>Pseudomonadati</taxon>
        <taxon>Pseudomonadota</taxon>
        <taxon>Betaproteobacteria</taxon>
        <taxon>Burkholderiales</taxon>
        <taxon>Oxalobacteraceae</taxon>
        <taxon>Undibacterium</taxon>
    </lineage>
</organism>
<dbReference type="Proteomes" id="UP000643610">
    <property type="component" value="Unassembled WGS sequence"/>
</dbReference>
<evidence type="ECO:0000313" key="2">
    <source>
        <dbReference type="Proteomes" id="UP000643610"/>
    </source>
</evidence>
<gene>
    <name evidence="1" type="ORF">H8K33_16565</name>
</gene>
<evidence type="ECO:0000313" key="1">
    <source>
        <dbReference type="EMBL" id="MBC3833123.1"/>
    </source>
</evidence>
<dbReference type="EMBL" id="JACOFU010000008">
    <property type="protein sequence ID" value="MBC3833123.1"/>
    <property type="molecule type" value="Genomic_DNA"/>
</dbReference>